<feature type="region of interest" description="Disordered" evidence="1">
    <location>
        <begin position="346"/>
        <end position="367"/>
    </location>
</feature>
<dbReference type="AlphaFoldDB" id="A0A3R5ZHB6"/>
<organism evidence="2 3">
    <name type="scientific">Coprococcus comes</name>
    <dbReference type="NCBI Taxonomy" id="410072"/>
    <lineage>
        <taxon>Bacteria</taxon>
        <taxon>Bacillati</taxon>
        <taxon>Bacillota</taxon>
        <taxon>Clostridia</taxon>
        <taxon>Lachnospirales</taxon>
        <taxon>Lachnospiraceae</taxon>
        <taxon>Coprococcus</taxon>
    </lineage>
</organism>
<dbReference type="EMBL" id="QRXJ01000007">
    <property type="protein sequence ID" value="RGT90491.1"/>
    <property type="molecule type" value="Genomic_DNA"/>
</dbReference>
<reference evidence="2 3" key="1">
    <citation type="submission" date="2018-08" db="EMBL/GenBank/DDBJ databases">
        <title>A genome reference for cultivated species of the human gut microbiota.</title>
        <authorList>
            <person name="Zou Y."/>
            <person name="Xue W."/>
            <person name="Luo G."/>
        </authorList>
    </citation>
    <scope>NUCLEOTIDE SEQUENCE [LARGE SCALE GENOMIC DNA]</scope>
    <source>
        <strain evidence="2 3">AF18-12LB</strain>
    </source>
</reference>
<dbReference type="Proteomes" id="UP000283360">
    <property type="component" value="Unassembled WGS sequence"/>
</dbReference>
<name>A0A3R5ZHB6_9FIRM</name>
<dbReference type="RefSeq" id="WP_117834825.1">
    <property type="nucleotide sequence ID" value="NZ_QRXJ01000007.1"/>
</dbReference>
<gene>
    <name evidence="2" type="ORF">DWX03_06340</name>
</gene>
<evidence type="ECO:0000256" key="1">
    <source>
        <dbReference type="SAM" id="MobiDB-lite"/>
    </source>
</evidence>
<evidence type="ECO:0000313" key="2">
    <source>
        <dbReference type="EMBL" id="RGT90491.1"/>
    </source>
</evidence>
<evidence type="ECO:0000313" key="3">
    <source>
        <dbReference type="Proteomes" id="UP000283360"/>
    </source>
</evidence>
<protein>
    <submittedName>
        <fullName evidence="2">Uncharacterized protein</fullName>
    </submittedName>
</protein>
<sequence>MPLNWNDETIPSEADKTTDILGFKEIGGIGQLIYHPFRFKKYELDIDKSDDYCATPFCRPGYDPIFPKEDFLSGQGLLTSLCNLAMQINSFDNKIPYTQLIMEWCTNNMHPYNIDFIYSELNESFDINSFDAEMVEKDGTFEINNFLDDLGKLYNAVMFYVALEGICIADDEAAYDLSKEGKYFEGYSFFDKYKHPIVAIPDDLDYGDAKGNLIEEMRIDNEYIKNHPAEKPPTGEFATTPYDDYDELRNALIDIIPEFTMKLKVDPRTNRLEFSTDIDSVFDIAWLTLARMLSEDPAPEDKGKSDNRPEGIMIRCRNCGKFIIRKSNRQEFCDAEECQKARNARKQKAYRERKAIEKAQKIKKKAH</sequence>
<accession>A0A3R5ZHB6</accession>
<comment type="caution">
    <text evidence="2">The sequence shown here is derived from an EMBL/GenBank/DDBJ whole genome shotgun (WGS) entry which is preliminary data.</text>
</comment>
<proteinExistence type="predicted"/>
<feature type="compositionally biased region" description="Basic and acidic residues" evidence="1">
    <location>
        <begin position="349"/>
        <end position="360"/>
    </location>
</feature>
<keyword evidence="3" id="KW-1185">Reference proteome</keyword>